<dbReference type="InterPro" id="IPR006963">
    <property type="entry name" value="Mopterin_OxRdtase_4Fe-4S_dom"/>
</dbReference>
<dbReference type="Pfam" id="PF00384">
    <property type="entry name" value="Molybdopterin"/>
    <property type="match status" value="1"/>
</dbReference>
<comment type="similarity">
    <text evidence="1">Belongs to the prokaryotic molybdopterin-containing oxidoreductase family.</text>
</comment>
<comment type="caution">
    <text evidence="10">The sequence shown here is derived from an EMBL/GenBank/DDBJ whole genome shotgun (WGS) entry which is preliminary data.</text>
</comment>
<protein>
    <submittedName>
        <fullName evidence="10">Molybdopterin oxidoreductase</fullName>
    </submittedName>
</protein>
<evidence type="ECO:0000313" key="10">
    <source>
        <dbReference type="EMBL" id="OBQ56780.1"/>
    </source>
</evidence>
<dbReference type="Gene3D" id="2.40.40.20">
    <property type="match status" value="1"/>
</dbReference>
<feature type="domain" description="4Fe-4S Mo/W bis-MGD-type" evidence="9">
    <location>
        <begin position="50"/>
        <end position="106"/>
    </location>
</feature>
<dbReference type="RefSeq" id="WP_066851835.1">
    <property type="nucleotide sequence ID" value="NZ_JXMS01000002.1"/>
</dbReference>
<sequence>MAVDRRGFLKFVAGATTGVLATPVPWKLLDDASIWTQNWSWIPRNVDGENSYISTISKLCPSAAGMKIRLVGNRPVRALPDDNHPLSMGGITALAAAEVQLMYSPSRVKRPLKHSGDGAYVAISWEEAEKILKENLRRAGSKIAYVSGDETGTINELLSGMAKESGSEDFYVMPSEVQPAARAFAAMNGNGQLGYDIENSDYVLALGANILESWGTVLRNRAAFKQSHPAAEKPTVKYVYAGPVQSNTAAGADEWLPAKSGTEAIVALGIANLLIKAGASVNAPDFAEFKALAAQFTPQKVASLTGVTPAKLKAIAVELSKAERPLVLTGSEFGQGTGVATVLAGTAVNMLLGSFGREGGVKALPLAPKVIASGMDRSEIADKDLVAYLSRISAGKVPAPRAMVFYEANPVYGLPQPAAMAKVMDKVPFKVAFTSFLDETAQACDLILPTPLGLERFDDVETPYGIGQAFYALARPVAPCAVDGKPAADVLLNVASQLNMDLGFATYEEVLQAKAEAAGADWDSLMEGEFFTSDAVAEQSGLRLGAAVMGKALAAAPKAAKLSIAPVQKLNIGTPNTAIPPYNNKTIRRWELQKNEMYVAMNGATARELGVVKHDRIKLTNSSGSIQARVNIFEGVMPNTIAVLMGFGHTAFDEFSKGKGENVMELLTVGYEAGTGQSVWNVAGVNVSKA</sequence>
<keyword evidence="4" id="KW-0479">Metal-binding</keyword>
<dbReference type="PROSITE" id="PS51669">
    <property type="entry name" value="4FE4S_MOW_BIS_MGD"/>
    <property type="match status" value="1"/>
</dbReference>
<dbReference type="InterPro" id="IPR009010">
    <property type="entry name" value="Asp_de-COase-like_dom_sf"/>
</dbReference>
<gene>
    <name evidence="10" type="ORF">SP90_01495</name>
</gene>
<dbReference type="SUPFAM" id="SSF50692">
    <property type="entry name" value="ADC-like"/>
    <property type="match status" value="1"/>
</dbReference>
<keyword evidence="6" id="KW-0560">Oxidoreductase</keyword>
<keyword evidence="3" id="KW-0500">Molybdenum</keyword>
<dbReference type="Gene3D" id="2.20.25.90">
    <property type="entry name" value="ADC-like domains"/>
    <property type="match status" value="1"/>
</dbReference>
<evidence type="ECO:0000256" key="4">
    <source>
        <dbReference type="ARBA" id="ARBA00022723"/>
    </source>
</evidence>
<dbReference type="InterPro" id="IPR006656">
    <property type="entry name" value="Mopterin_OxRdtase"/>
</dbReference>
<dbReference type="OrthoDB" id="9803192at2"/>
<dbReference type="InterPro" id="IPR053557">
    <property type="entry name" value="Molybdopterin-Qrc_component"/>
</dbReference>
<proteinExistence type="inferred from homology"/>
<evidence type="ECO:0000256" key="1">
    <source>
        <dbReference type="ARBA" id="ARBA00010312"/>
    </source>
</evidence>
<evidence type="ECO:0000256" key="8">
    <source>
        <dbReference type="ARBA" id="ARBA00023014"/>
    </source>
</evidence>
<dbReference type="PANTHER" id="PTHR43742:SF9">
    <property type="entry name" value="TETRATHIONATE REDUCTASE SUBUNIT A"/>
    <property type="match status" value="1"/>
</dbReference>
<evidence type="ECO:0000256" key="7">
    <source>
        <dbReference type="ARBA" id="ARBA00023004"/>
    </source>
</evidence>
<keyword evidence="5" id="KW-0732">Signal</keyword>
<dbReference type="InterPro" id="IPR050612">
    <property type="entry name" value="Prok_Mopterin_Oxidored"/>
</dbReference>
<dbReference type="PANTHER" id="PTHR43742">
    <property type="entry name" value="TRIMETHYLAMINE-N-OXIDE REDUCTASE"/>
    <property type="match status" value="1"/>
</dbReference>
<evidence type="ECO:0000256" key="3">
    <source>
        <dbReference type="ARBA" id="ARBA00022505"/>
    </source>
</evidence>
<keyword evidence="7" id="KW-0408">Iron</keyword>
<keyword evidence="8" id="KW-0411">Iron-sulfur</keyword>
<dbReference type="Proteomes" id="UP000091979">
    <property type="component" value="Unassembled WGS sequence"/>
</dbReference>
<evidence type="ECO:0000256" key="2">
    <source>
        <dbReference type="ARBA" id="ARBA00022485"/>
    </source>
</evidence>
<dbReference type="Gene3D" id="3.40.50.740">
    <property type="match status" value="1"/>
</dbReference>
<dbReference type="Gene3D" id="3.30.2070.10">
    <property type="entry name" value="Formate dehydrogenase/DMSO reductase"/>
    <property type="match status" value="1"/>
</dbReference>
<evidence type="ECO:0000259" key="9">
    <source>
        <dbReference type="PROSITE" id="PS51669"/>
    </source>
</evidence>
<dbReference type="EMBL" id="JXMS01000002">
    <property type="protein sequence ID" value="OBQ56780.1"/>
    <property type="molecule type" value="Genomic_DNA"/>
</dbReference>
<evidence type="ECO:0000256" key="5">
    <source>
        <dbReference type="ARBA" id="ARBA00022729"/>
    </source>
</evidence>
<dbReference type="InterPro" id="IPR006657">
    <property type="entry name" value="MoPterin_dinucl-bd_dom"/>
</dbReference>
<dbReference type="PATRIC" id="fig|1560234.3.peg.1172"/>
<accession>A0A1B7XMN2</accession>
<evidence type="ECO:0000256" key="6">
    <source>
        <dbReference type="ARBA" id="ARBA00023002"/>
    </source>
</evidence>
<dbReference type="Pfam" id="PF01568">
    <property type="entry name" value="Molydop_binding"/>
    <property type="match status" value="1"/>
</dbReference>
<dbReference type="GO" id="GO:0043546">
    <property type="term" value="F:molybdopterin cofactor binding"/>
    <property type="evidence" value="ECO:0007669"/>
    <property type="project" value="InterPro"/>
</dbReference>
<dbReference type="NCBIfam" id="NF041783">
    <property type="entry name" value="mnquin_red_QrcB"/>
    <property type="match status" value="1"/>
</dbReference>
<dbReference type="STRING" id="1560234.SP90_01495"/>
<dbReference type="Gene3D" id="3.40.228.10">
    <property type="entry name" value="Dimethylsulfoxide Reductase, domain 2"/>
    <property type="match status" value="1"/>
</dbReference>
<reference evidence="10 11" key="1">
    <citation type="submission" date="2015-01" db="EMBL/GenBank/DDBJ databases">
        <title>Desulfovibrio sp. JC271 draft genome sequence.</title>
        <authorList>
            <person name="Shivani Y."/>
            <person name="Subhash Y."/>
            <person name="Sasikala C."/>
            <person name="Ramana C.V."/>
        </authorList>
    </citation>
    <scope>NUCLEOTIDE SEQUENCE [LARGE SCALE GENOMIC DNA]</scope>
    <source>
        <strain evidence="10 11">JC271</strain>
    </source>
</reference>
<dbReference type="GO" id="GO:0046872">
    <property type="term" value="F:metal ion binding"/>
    <property type="evidence" value="ECO:0007669"/>
    <property type="project" value="UniProtKB-KW"/>
</dbReference>
<name>A0A1B7XMN2_9BACT</name>
<dbReference type="GO" id="GO:0051539">
    <property type="term" value="F:4 iron, 4 sulfur cluster binding"/>
    <property type="evidence" value="ECO:0007669"/>
    <property type="project" value="UniProtKB-KW"/>
</dbReference>
<evidence type="ECO:0000313" key="11">
    <source>
        <dbReference type="Proteomes" id="UP000091979"/>
    </source>
</evidence>
<keyword evidence="2" id="KW-0004">4Fe-4S</keyword>
<dbReference type="AlphaFoldDB" id="A0A1B7XMN2"/>
<dbReference type="GO" id="GO:0016491">
    <property type="term" value="F:oxidoreductase activity"/>
    <property type="evidence" value="ECO:0007669"/>
    <property type="project" value="UniProtKB-KW"/>
</dbReference>
<dbReference type="SUPFAM" id="SSF53706">
    <property type="entry name" value="Formate dehydrogenase/DMSO reductase, domains 1-3"/>
    <property type="match status" value="1"/>
</dbReference>
<keyword evidence="11" id="KW-1185">Reference proteome</keyword>
<organism evidence="10 11">
    <name type="scientific">Halodesulfovibrio spirochaetisodalis</name>
    <dbReference type="NCBI Taxonomy" id="1560234"/>
    <lineage>
        <taxon>Bacteria</taxon>
        <taxon>Pseudomonadati</taxon>
        <taxon>Thermodesulfobacteriota</taxon>
        <taxon>Desulfovibrionia</taxon>
        <taxon>Desulfovibrionales</taxon>
        <taxon>Desulfovibrionaceae</taxon>
        <taxon>Halodesulfovibrio</taxon>
    </lineage>
</organism>